<feature type="transmembrane region" description="Helical" evidence="9">
    <location>
        <begin position="411"/>
        <end position="433"/>
    </location>
</feature>
<evidence type="ECO:0000256" key="9">
    <source>
        <dbReference type="SAM" id="Phobius"/>
    </source>
</evidence>
<keyword evidence="5" id="KW-0067">ATP-binding</keyword>
<dbReference type="InterPro" id="IPR027417">
    <property type="entry name" value="P-loop_NTPase"/>
</dbReference>
<reference evidence="13" key="1">
    <citation type="submission" date="2022-10" db="EMBL/GenBank/DDBJ databases">
        <authorList>
            <person name="Chen Y."/>
            <person name="Dougan E. K."/>
            <person name="Chan C."/>
            <person name="Rhodes N."/>
            <person name="Thang M."/>
        </authorList>
    </citation>
    <scope>NUCLEOTIDE SEQUENCE</scope>
</reference>
<dbReference type="Gene3D" id="1.20.1560.10">
    <property type="entry name" value="ABC transporter type 1, transmembrane domain"/>
    <property type="match status" value="2"/>
</dbReference>
<feature type="chain" id="PRO_5043269719" evidence="10">
    <location>
        <begin position="17"/>
        <end position="1587"/>
    </location>
</feature>
<sequence length="1587" mass="178733">MLGRLWLVLSLATASCDVDCGDDDEDLIKMTLLQMSFTMPREITRNESETELQDEVATSMLQTNLEVAKPQQIEICLDEPRLGPLEFHAQFNALRSFGAFPQQCRNSSLEHLELFQESPPLGRLRTKNRGHEVTIISSYMAFYVVCVVSMIYFMTNPPNHLYKEVEYRAPRCKMVSDVDVEEKTWRESWIGWLAVSWASPWVARWGHSQDAAMTKIRASDLPQVGGKEMQARECAALFEKLWKEEVDRCGEFKASLARVIIKIYGIRTMFYLMLIMALQIVVSQVYSVYLVQKALSYFQWVQNYWQEHGILPDLREPLFMAMAVFSALPMSNILLSSINNHVSCRLDQRLCGGLSLALFRKAQRLPCAKLNADAEGHDEEVNKATGGIVHMIQADLMTLINYDVNTNMQGCYTWLCMCVNSTISVVILMILLWNRLKMATFWAIAVAFPMVFFSMAMSAGLGHAMFRLQECMDKRISTLREVLFGIRVVKCYAWEEAMQRRISQMRKEEVRSITRYYSFLGIFVGIFLTFPRLLILAGIWGYSAIYGHHDVATIFTCMQILSNLKNNCDLFTKSFGRVIVIRPSVLRIENFLKMTEAPVLPPEKTPSWVSMWHQSMVSDEPMLTRNAPRNLVLKGSFKWGPETPAVLHDLNLEVSRGSLIAVVGAVGSGKSTLMQAILGELYPVDESVAHISRPEVIAYCSQIPHIAEGTLRDNIIFGQEPDEDRYKAAIHAASLENDLKMFPAGDRVPIGSRGVALSGGQRARISMARAAYHLGAELMLFDDPFGAVDAPTAMALLERLLLGPLLKGKTRVVILQPDAERLRHFDQLVVLSNGRLVESGTPEEVMKSQAYTSLLQTAPSTSGTFLDEGPAMVRSATPDREEKAENSSLREEEAEVRPTAEMVSYYCRMGKWRNILNCCLIFFIQVYIYLLCDLVLATWTNKMSKTPEMDDKPYLFGYLFWLILGTIFWIICWTFGEFFTLRISAQIHGDVLRRILRAPIDRFFDKHPVGRIMNRLSADLSVVDLYLFMKATSTIAILYQTLIPLMYVHSVLPVAVTFLAIPFYYLIWSFCVRYWNTTVPLRYCMSSARSDVNSLISDVMNNNVVIRAYRDQERISLEMCDALDNQLKAGLLGDRVLRRWLVNRVVFMWSFYTTTMYMVGLLNASSIGPGTLGLCLTNLLLLETLIEPNLEAATGAQFEFIALSRIHEYMGVPQEKDMRTYGDQRYRSFTARLSVKQLGNLKWTASERGVEVSRQGKVVLQSNAEGTALVPAFDGGKGGRGRWGDLCPTSPELQKAEDWHRIVSVNDVTSNAKGMAQELCRHKVSAVSFAGNQQVLLDVQSGWLYDGAQIKVESIRAGYGDIQRDVLKNVSLTFEPRTKVGIVGTTGCGKSSFLLVLLRVLEPRGGRVLLNAVDTRDIGLATLREAMGLVPQDPVLFSGTLRHNLDPFEQFTEGRILEALRVAGLAEMVAAFPKKLEHQISDEGSNLSFGERQLVCLARMVLRQPAVLLLDEATSAIDPSTQEKVQETINSAFPSSTLVAVAHRLETIMDFDQVVVLEKGSVAEQGSAQELREKPQGLFRRMLAAKR</sequence>
<feature type="transmembrane region" description="Helical" evidence="9">
    <location>
        <begin position="270"/>
        <end position="291"/>
    </location>
</feature>
<protein>
    <submittedName>
        <fullName evidence="15">Multidrug resistance-associated protein 4</fullName>
    </submittedName>
</protein>
<dbReference type="Gene3D" id="3.40.50.300">
    <property type="entry name" value="P-loop containing nucleotide triphosphate hydrolases"/>
    <property type="match status" value="2"/>
</dbReference>
<keyword evidence="10" id="KW-0732">Signal</keyword>
<dbReference type="GO" id="GO:0005524">
    <property type="term" value="F:ATP binding"/>
    <property type="evidence" value="ECO:0007669"/>
    <property type="project" value="UniProtKB-KW"/>
</dbReference>
<dbReference type="InterPro" id="IPR050173">
    <property type="entry name" value="ABC_transporter_C-like"/>
</dbReference>
<dbReference type="InterPro" id="IPR036640">
    <property type="entry name" value="ABC1_TM_sf"/>
</dbReference>
<dbReference type="Proteomes" id="UP001152797">
    <property type="component" value="Unassembled WGS sequence"/>
</dbReference>
<evidence type="ECO:0000256" key="3">
    <source>
        <dbReference type="ARBA" id="ARBA00022692"/>
    </source>
</evidence>
<dbReference type="CDD" id="cd03244">
    <property type="entry name" value="ABCC_MRP_domain2"/>
    <property type="match status" value="1"/>
</dbReference>
<comment type="caution">
    <text evidence="13">The sequence shown here is derived from an EMBL/GenBank/DDBJ whole genome shotgun (WGS) entry which is preliminary data.</text>
</comment>
<evidence type="ECO:0000256" key="6">
    <source>
        <dbReference type="ARBA" id="ARBA00022989"/>
    </source>
</evidence>
<dbReference type="GO" id="GO:0140359">
    <property type="term" value="F:ABC-type transporter activity"/>
    <property type="evidence" value="ECO:0007669"/>
    <property type="project" value="InterPro"/>
</dbReference>
<feature type="transmembrane region" description="Helical" evidence="9">
    <location>
        <begin position="1141"/>
        <end position="1162"/>
    </location>
</feature>
<dbReference type="PROSITE" id="PS00211">
    <property type="entry name" value="ABC_TRANSPORTER_1"/>
    <property type="match status" value="2"/>
</dbReference>
<dbReference type="OrthoDB" id="4865934at2759"/>
<evidence type="ECO:0000259" key="12">
    <source>
        <dbReference type="PROSITE" id="PS50929"/>
    </source>
</evidence>
<name>A0A9P1BRR3_9DINO</name>
<dbReference type="EMBL" id="CAMXCT030000399">
    <property type="protein sequence ID" value="CAL4765565.1"/>
    <property type="molecule type" value="Genomic_DNA"/>
</dbReference>
<feature type="transmembrane region" description="Helical" evidence="9">
    <location>
        <begin position="956"/>
        <end position="976"/>
    </location>
</feature>
<dbReference type="InterPro" id="IPR017871">
    <property type="entry name" value="ABC_transporter-like_CS"/>
</dbReference>
<feature type="transmembrane region" description="Helical" evidence="9">
    <location>
        <begin position="546"/>
        <end position="564"/>
    </location>
</feature>
<keyword evidence="6 9" id="KW-1133">Transmembrane helix</keyword>
<evidence type="ECO:0000313" key="16">
    <source>
        <dbReference type="Proteomes" id="UP001152797"/>
    </source>
</evidence>
<keyword evidence="7 9" id="KW-0472">Membrane</keyword>
<keyword evidence="2" id="KW-0813">Transport</keyword>
<evidence type="ECO:0000256" key="1">
    <source>
        <dbReference type="ARBA" id="ARBA00004141"/>
    </source>
</evidence>
<feature type="transmembrane region" description="Helical" evidence="9">
    <location>
        <begin position="516"/>
        <end position="540"/>
    </location>
</feature>
<dbReference type="SUPFAM" id="SSF90123">
    <property type="entry name" value="ABC transporter transmembrane region"/>
    <property type="match status" value="2"/>
</dbReference>
<feature type="domain" description="ABC transporter" evidence="11">
    <location>
        <begin position="631"/>
        <end position="858"/>
    </location>
</feature>
<dbReference type="PANTHER" id="PTHR24223">
    <property type="entry name" value="ATP-BINDING CASSETTE SUB-FAMILY C"/>
    <property type="match status" value="1"/>
</dbReference>
<keyword evidence="3 9" id="KW-0812">Transmembrane</keyword>
<keyword evidence="16" id="KW-1185">Reference proteome</keyword>
<evidence type="ECO:0000256" key="10">
    <source>
        <dbReference type="SAM" id="SignalP"/>
    </source>
</evidence>
<feature type="transmembrane region" description="Helical" evidence="9">
    <location>
        <begin position="1020"/>
        <end position="1039"/>
    </location>
</feature>
<feature type="transmembrane region" description="Helical" evidence="9">
    <location>
        <begin position="318"/>
        <end position="335"/>
    </location>
</feature>
<evidence type="ECO:0000313" key="13">
    <source>
        <dbReference type="EMBL" id="CAI3978253.1"/>
    </source>
</evidence>
<evidence type="ECO:0000256" key="8">
    <source>
        <dbReference type="SAM" id="MobiDB-lite"/>
    </source>
</evidence>
<evidence type="ECO:0000256" key="7">
    <source>
        <dbReference type="ARBA" id="ARBA00023136"/>
    </source>
</evidence>
<dbReference type="InterPro" id="IPR003593">
    <property type="entry name" value="AAA+_ATPase"/>
</dbReference>
<feature type="signal peptide" evidence="10">
    <location>
        <begin position="1"/>
        <end position="16"/>
    </location>
</feature>
<evidence type="ECO:0000256" key="4">
    <source>
        <dbReference type="ARBA" id="ARBA00022741"/>
    </source>
</evidence>
<feature type="region of interest" description="Disordered" evidence="8">
    <location>
        <begin position="869"/>
        <end position="892"/>
    </location>
</feature>
<proteinExistence type="predicted"/>
<keyword evidence="4" id="KW-0547">Nucleotide-binding</keyword>
<dbReference type="SMART" id="SM00382">
    <property type="entry name" value="AAA"/>
    <property type="match status" value="2"/>
</dbReference>
<reference evidence="14" key="2">
    <citation type="submission" date="2024-04" db="EMBL/GenBank/DDBJ databases">
        <authorList>
            <person name="Chen Y."/>
            <person name="Shah S."/>
            <person name="Dougan E. K."/>
            <person name="Thang M."/>
            <person name="Chan C."/>
        </authorList>
    </citation>
    <scope>NUCLEOTIDE SEQUENCE [LARGE SCALE GENOMIC DNA]</scope>
</reference>
<dbReference type="SUPFAM" id="SSF52540">
    <property type="entry name" value="P-loop containing nucleoside triphosphate hydrolases"/>
    <property type="match status" value="2"/>
</dbReference>
<dbReference type="PROSITE" id="PS50893">
    <property type="entry name" value="ABC_TRANSPORTER_2"/>
    <property type="match status" value="2"/>
</dbReference>
<feature type="domain" description="ABC transporter" evidence="11">
    <location>
        <begin position="1350"/>
        <end position="1584"/>
    </location>
</feature>
<dbReference type="EMBL" id="CAMXCT010000399">
    <property type="protein sequence ID" value="CAI3978253.1"/>
    <property type="molecule type" value="Genomic_DNA"/>
</dbReference>
<dbReference type="EMBL" id="CAMXCT020000399">
    <property type="protein sequence ID" value="CAL1131628.1"/>
    <property type="molecule type" value="Genomic_DNA"/>
</dbReference>
<evidence type="ECO:0000259" key="11">
    <source>
        <dbReference type="PROSITE" id="PS50893"/>
    </source>
</evidence>
<feature type="compositionally biased region" description="Basic and acidic residues" evidence="8">
    <location>
        <begin position="877"/>
        <end position="892"/>
    </location>
</feature>
<dbReference type="PROSITE" id="PS50929">
    <property type="entry name" value="ABC_TM1F"/>
    <property type="match status" value="2"/>
</dbReference>
<accession>A0A9P1BRR3</accession>
<feature type="transmembrane region" description="Helical" evidence="9">
    <location>
        <begin position="439"/>
        <end position="466"/>
    </location>
</feature>
<dbReference type="PANTHER" id="PTHR24223:SF415">
    <property type="entry name" value="FI20190P1"/>
    <property type="match status" value="1"/>
</dbReference>
<gene>
    <name evidence="13" type="ORF">C1SCF055_LOCUS6320</name>
</gene>
<dbReference type="InterPro" id="IPR011527">
    <property type="entry name" value="ABC1_TM_dom"/>
</dbReference>
<comment type="subcellular location">
    <subcellularLocation>
        <location evidence="1">Membrane</location>
        <topology evidence="1">Multi-pass membrane protein</topology>
    </subcellularLocation>
</comment>
<feature type="transmembrane region" description="Helical" evidence="9">
    <location>
        <begin position="133"/>
        <end position="153"/>
    </location>
</feature>
<dbReference type="GO" id="GO:0016887">
    <property type="term" value="F:ATP hydrolysis activity"/>
    <property type="evidence" value="ECO:0007669"/>
    <property type="project" value="InterPro"/>
</dbReference>
<dbReference type="PROSITE" id="PS51257">
    <property type="entry name" value="PROKAR_LIPOPROTEIN"/>
    <property type="match status" value="1"/>
</dbReference>
<evidence type="ECO:0000256" key="2">
    <source>
        <dbReference type="ARBA" id="ARBA00022448"/>
    </source>
</evidence>
<feature type="domain" description="ABC transmembrane type-1" evidence="12">
    <location>
        <begin position="272"/>
        <end position="564"/>
    </location>
</feature>
<dbReference type="FunFam" id="3.40.50.300:FF:000838">
    <property type="entry name" value="ABC multidrug transporter (Eurofung)"/>
    <property type="match status" value="1"/>
</dbReference>
<evidence type="ECO:0000313" key="14">
    <source>
        <dbReference type="EMBL" id="CAL1131628.1"/>
    </source>
</evidence>
<evidence type="ECO:0000313" key="15">
    <source>
        <dbReference type="EMBL" id="CAL4765565.1"/>
    </source>
</evidence>
<dbReference type="InterPro" id="IPR003439">
    <property type="entry name" value="ABC_transporter-like_ATP-bd"/>
</dbReference>
<feature type="domain" description="ABC transmembrane type-1" evidence="12">
    <location>
        <begin position="920"/>
        <end position="1182"/>
    </location>
</feature>
<feature type="transmembrane region" description="Helical" evidence="9">
    <location>
        <begin position="1045"/>
        <end position="1067"/>
    </location>
</feature>
<organism evidence="13">
    <name type="scientific">Cladocopium goreaui</name>
    <dbReference type="NCBI Taxonomy" id="2562237"/>
    <lineage>
        <taxon>Eukaryota</taxon>
        <taxon>Sar</taxon>
        <taxon>Alveolata</taxon>
        <taxon>Dinophyceae</taxon>
        <taxon>Suessiales</taxon>
        <taxon>Symbiodiniaceae</taxon>
        <taxon>Cladocopium</taxon>
    </lineage>
</organism>
<evidence type="ECO:0000256" key="5">
    <source>
        <dbReference type="ARBA" id="ARBA00022840"/>
    </source>
</evidence>
<dbReference type="Pfam" id="PF00005">
    <property type="entry name" value="ABC_tran"/>
    <property type="match status" value="2"/>
</dbReference>
<dbReference type="GO" id="GO:0016020">
    <property type="term" value="C:membrane"/>
    <property type="evidence" value="ECO:0007669"/>
    <property type="project" value="UniProtKB-SubCell"/>
</dbReference>
<feature type="transmembrane region" description="Helical" evidence="9">
    <location>
        <begin position="915"/>
        <end position="936"/>
    </location>
</feature>
<dbReference type="Pfam" id="PF00664">
    <property type="entry name" value="ABC_membrane"/>
    <property type="match status" value="2"/>
</dbReference>